<proteinExistence type="predicted"/>
<keyword evidence="2" id="KW-1185">Reference proteome</keyword>
<evidence type="ECO:0000313" key="2">
    <source>
        <dbReference type="Proteomes" id="UP000241436"/>
    </source>
</evidence>
<reference evidence="2" key="2">
    <citation type="journal article" date="2018" name="Environ. Microbiol.">
        <title>Bloom of a denitrifying methanotroph, 'Candidatus Methylomirabilis limnetica', in a deep stratified lake.</title>
        <authorList>
            <person name="Graf J.S."/>
            <person name="Mayr M.J."/>
            <person name="Marchant H.K."/>
            <person name="Tienken D."/>
            <person name="Hach P.F."/>
            <person name="Brand A."/>
            <person name="Schubert C.J."/>
            <person name="Kuypers M.M."/>
            <person name="Milucka J."/>
        </authorList>
    </citation>
    <scope>NUCLEOTIDE SEQUENCE [LARGE SCALE GENOMIC DNA]</scope>
    <source>
        <strain evidence="2">Zug</strain>
    </source>
</reference>
<reference evidence="1 2" key="1">
    <citation type="submission" date="2017-09" db="EMBL/GenBank/DDBJ databases">
        <title>Bloom of a denitrifying methanotroph, Candidatus Methylomirabilis limnetica, in a deep stratified lake.</title>
        <authorList>
            <person name="Graf J.S."/>
            <person name="Marchant H.K."/>
            <person name="Tienken D."/>
            <person name="Hach P.F."/>
            <person name="Brand A."/>
            <person name="Schubert C.J."/>
            <person name="Kuypers M.M."/>
            <person name="Milucka J."/>
        </authorList>
    </citation>
    <scope>NUCLEOTIDE SEQUENCE [LARGE SCALE GENOMIC DNA]</scope>
    <source>
        <strain evidence="1 2">Zug</strain>
    </source>
</reference>
<dbReference type="SUPFAM" id="SSF143555">
    <property type="entry name" value="FwdE-like"/>
    <property type="match status" value="1"/>
</dbReference>
<name>A0A2T4TVY9_9BACT</name>
<protein>
    <recommendedName>
        <fullName evidence="3">Formylmethanofuran dehydrogenase subunit E domain-containing protein</fullName>
    </recommendedName>
</protein>
<dbReference type="AlphaFoldDB" id="A0A2T4TVY9"/>
<dbReference type="OrthoDB" id="259311at2"/>
<dbReference type="EMBL" id="NVQC01000027">
    <property type="protein sequence ID" value="PTL35279.1"/>
    <property type="molecule type" value="Genomic_DNA"/>
</dbReference>
<sequence length="214" mass="23028">MSMDKPTSREQFTLSLRVRPEPIMVRDPFLEFLGLVGPEEPIAVGFEELVKAAGHMCPTVAGAYLVLRHGLKALYGDEPAVRGNVQVTAYGGPTDFGYGPISQLVNLVIGAASETGFGGLGGGRFRRRDLFVFRSDDLRHSEFDFARLDTGRSVHVTYDPGVVPTPKDLSAAIGPALSNGDAASVARFRSLWNGRVEDILEADARAVRIQPAGS</sequence>
<evidence type="ECO:0000313" key="1">
    <source>
        <dbReference type="EMBL" id="PTL35279.1"/>
    </source>
</evidence>
<dbReference type="Proteomes" id="UP000241436">
    <property type="component" value="Unassembled WGS sequence"/>
</dbReference>
<comment type="caution">
    <text evidence="1">The sequence shown here is derived from an EMBL/GenBank/DDBJ whole genome shotgun (WGS) entry which is preliminary data.</text>
</comment>
<dbReference type="RefSeq" id="WP_107563393.1">
    <property type="nucleotide sequence ID" value="NZ_NVQC01000027.1"/>
</dbReference>
<organism evidence="1 2">
    <name type="scientific">Candidatus Methylomirabilis limnetica</name>
    <dbReference type="NCBI Taxonomy" id="2033718"/>
    <lineage>
        <taxon>Bacteria</taxon>
        <taxon>Candidatus Methylomirabilota</taxon>
        <taxon>Candidatus Methylomirabilia</taxon>
        <taxon>Candidatus Methylomirabilales</taxon>
        <taxon>Candidatus Methylomirabilaceae</taxon>
        <taxon>Candidatus Methylomirabilis</taxon>
    </lineage>
</organism>
<gene>
    <name evidence="1" type="ORF">CLG94_10620</name>
</gene>
<accession>A0A2T4TVY9</accession>
<evidence type="ECO:0008006" key="3">
    <source>
        <dbReference type="Google" id="ProtNLM"/>
    </source>
</evidence>